<name>A0A7G9RLM9_9BURK</name>
<gene>
    <name evidence="1" type="ORF">H9K76_18480</name>
</gene>
<organism evidence="1 2">
    <name type="scientific">Diaphorobacter ruginosibacter</name>
    <dbReference type="NCBI Taxonomy" id="1715720"/>
    <lineage>
        <taxon>Bacteria</taxon>
        <taxon>Pseudomonadati</taxon>
        <taxon>Pseudomonadota</taxon>
        <taxon>Betaproteobacteria</taxon>
        <taxon>Burkholderiales</taxon>
        <taxon>Comamonadaceae</taxon>
        <taxon>Diaphorobacter</taxon>
    </lineage>
</organism>
<proteinExistence type="predicted"/>
<dbReference type="RefSeq" id="WP_187596770.1">
    <property type="nucleotide sequence ID" value="NZ_CP060714.1"/>
</dbReference>
<sequence>MDSIHPVMRDALNGFAPRSFNDDDIYIYDIQSRQIVESFGSASPTARAARYSGIPVKAGQSWCRGMQAKYMELS</sequence>
<keyword evidence="2" id="KW-1185">Reference proteome</keyword>
<protein>
    <submittedName>
        <fullName evidence="1">Uncharacterized protein</fullName>
    </submittedName>
</protein>
<accession>A0A7G9RLM9</accession>
<dbReference type="AlphaFoldDB" id="A0A7G9RLM9"/>
<dbReference type="Proteomes" id="UP000515811">
    <property type="component" value="Chromosome"/>
</dbReference>
<evidence type="ECO:0000313" key="1">
    <source>
        <dbReference type="EMBL" id="QNN56504.1"/>
    </source>
</evidence>
<dbReference type="EMBL" id="CP060714">
    <property type="protein sequence ID" value="QNN56504.1"/>
    <property type="molecule type" value="Genomic_DNA"/>
</dbReference>
<dbReference type="KEGG" id="drg:H9K76_18480"/>
<reference evidence="1 2" key="1">
    <citation type="submission" date="2020-08" db="EMBL/GenBank/DDBJ databases">
        <title>Genome sequence of Diaphorobacter ruginosibacter DSM 27467T.</title>
        <authorList>
            <person name="Hyun D.-W."/>
            <person name="Bae J.-W."/>
        </authorList>
    </citation>
    <scope>NUCLEOTIDE SEQUENCE [LARGE SCALE GENOMIC DNA]</scope>
    <source>
        <strain evidence="1 2">DSM 27467</strain>
    </source>
</reference>
<evidence type="ECO:0000313" key="2">
    <source>
        <dbReference type="Proteomes" id="UP000515811"/>
    </source>
</evidence>